<evidence type="ECO:0000313" key="2">
    <source>
        <dbReference type="EMBL" id="UUL83038.1"/>
    </source>
</evidence>
<evidence type="ECO:0008006" key="4">
    <source>
        <dbReference type="Google" id="ProtNLM"/>
    </source>
</evidence>
<sequence>MNQWFFVIAAYGVAVLGTGAILIESFLSMRRAENAADKVRRR</sequence>
<reference evidence="2" key="1">
    <citation type="submission" date="2022-07" db="EMBL/GenBank/DDBJ databases">
        <title>Sphingomonas sp. nov., a novel bacterium isolated from the north slope of the Mount Everest.</title>
        <authorList>
            <person name="Cui X."/>
            <person name="Liu Y."/>
        </authorList>
    </citation>
    <scope>NUCLEOTIDE SEQUENCE</scope>
    <source>
        <strain evidence="2">S5-59</strain>
    </source>
</reference>
<evidence type="ECO:0000256" key="1">
    <source>
        <dbReference type="SAM" id="Phobius"/>
    </source>
</evidence>
<gene>
    <name evidence="2" type="ORF">NMP03_02040</name>
</gene>
<protein>
    <recommendedName>
        <fullName evidence="4">Heme exporter protein D</fullName>
    </recommendedName>
</protein>
<keyword evidence="1" id="KW-0812">Transmembrane</keyword>
<dbReference type="Proteomes" id="UP001058533">
    <property type="component" value="Chromosome"/>
</dbReference>
<keyword evidence="1" id="KW-0472">Membrane</keyword>
<name>A0ABY5L7U4_9SPHN</name>
<proteinExistence type="predicted"/>
<organism evidence="2 3">
    <name type="scientific">Sphingomonas qomolangmaensis</name>
    <dbReference type="NCBI Taxonomy" id="2918765"/>
    <lineage>
        <taxon>Bacteria</taxon>
        <taxon>Pseudomonadati</taxon>
        <taxon>Pseudomonadota</taxon>
        <taxon>Alphaproteobacteria</taxon>
        <taxon>Sphingomonadales</taxon>
        <taxon>Sphingomonadaceae</taxon>
        <taxon>Sphingomonas</taxon>
    </lineage>
</organism>
<dbReference type="EMBL" id="CP101740">
    <property type="protein sequence ID" value="UUL83038.1"/>
    <property type="molecule type" value="Genomic_DNA"/>
</dbReference>
<keyword evidence="3" id="KW-1185">Reference proteome</keyword>
<evidence type="ECO:0000313" key="3">
    <source>
        <dbReference type="Proteomes" id="UP001058533"/>
    </source>
</evidence>
<accession>A0ABY5L7U4</accession>
<feature type="transmembrane region" description="Helical" evidence="1">
    <location>
        <begin position="6"/>
        <end position="27"/>
    </location>
</feature>
<keyword evidence="1" id="KW-1133">Transmembrane helix</keyword>
<dbReference type="RefSeq" id="WP_256506882.1">
    <property type="nucleotide sequence ID" value="NZ_CP101740.1"/>
</dbReference>